<dbReference type="Proteomes" id="UP000664169">
    <property type="component" value="Unassembled WGS sequence"/>
</dbReference>
<evidence type="ECO:0000313" key="3">
    <source>
        <dbReference type="Proteomes" id="UP000664169"/>
    </source>
</evidence>
<organism evidence="2 3">
    <name type="scientific">Gomphillus americanus</name>
    <dbReference type="NCBI Taxonomy" id="1940652"/>
    <lineage>
        <taxon>Eukaryota</taxon>
        <taxon>Fungi</taxon>
        <taxon>Dikarya</taxon>
        <taxon>Ascomycota</taxon>
        <taxon>Pezizomycotina</taxon>
        <taxon>Lecanoromycetes</taxon>
        <taxon>OSLEUM clade</taxon>
        <taxon>Ostropomycetidae</taxon>
        <taxon>Ostropales</taxon>
        <taxon>Graphidaceae</taxon>
        <taxon>Gomphilloideae</taxon>
        <taxon>Gomphillus</taxon>
    </lineage>
</organism>
<feature type="region of interest" description="Disordered" evidence="1">
    <location>
        <begin position="265"/>
        <end position="322"/>
    </location>
</feature>
<proteinExistence type="predicted"/>
<comment type="caution">
    <text evidence="2">The sequence shown here is derived from an EMBL/GenBank/DDBJ whole genome shotgun (WGS) entry which is preliminary data.</text>
</comment>
<evidence type="ECO:0000313" key="2">
    <source>
        <dbReference type="EMBL" id="CAF9907944.1"/>
    </source>
</evidence>
<feature type="compositionally biased region" description="Polar residues" evidence="1">
    <location>
        <begin position="11"/>
        <end position="37"/>
    </location>
</feature>
<protein>
    <submittedName>
        <fullName evidence="2">Uncharacterized protein</fullName>
    </submittedName>
</protein>
<accession>A0A8H3IBY9</accession>
<feature type="compositionally biased region" description="Polar residues" evidence="1">
    <location>
        <begin position="270"/>
        <end position="280"/>
    </location>
</feature>
<keyword evidence="3" id="KW-1185">Reference proteome</keyword>
<sequence length="322" mass="33924">MEDLANKDAVTVSSPSQSPGSIDQPDHVSTSSQSTNPFDVARNPSALSKTATSSHPVKSKVTPDATPTSASSRSSTLTREPSSPVLVNPGTSRSSGKMHHSVSPHSFLQNQTRAHHQNTGVPPPPPPASFSISSILSSLQLDASIQDDINSIAEIYGKSRLSMANEYASHRSPIGPGPGVESIGENGLDESRMIPSLTLDTNTPLHHANSLETVEELPTPMSDGSRRPSNAFEAHGPEGFTTTSLAGNENGHARSHDFLSVWQARARQGKASSPSVQGISSEVKVHGHSETFSTEQPSELREDVSGSGGSKAMRQLMRLAGS</sequence>
<evidence type="ECO:0000256" key="1">
    <source>
        <dbReference type="SAM" id="MobiDB-lite"/>
    </source>
</evidence>
<feature type="region of interest" description="Disordered" evidence="1">
    <location>
        <begin position="215"/>
        <end position="252"/>
    </location>
</feature>
<gene>
    <name evidence="2" type="ORF">GOMPHAMPRED_006027</name>
</gene>
<feature type="compositionally biased region" description="Polar residues" evidence="1">
    <location>
        <begin position="103"/>
        <end position="120"/>
    </location>
</feature>
<feature type="compositionally biased region" description="Low complexity" evidence="1">
    <location>
        <begin position="62"/>
        <end position="79"/>
    </location>
</feature>
<dbReference type="AlphaFoldDB" id="A0A8H3IBY9"/>
<dbReference type="EMBL" id="CAJPDQ010000004">
    <property type="protein sequence ID" value="CAF9907944.1"/>
    <property type="molecule type" value="Genomic_DNA"/>
</dbReference>
<reference evidence="2" key="1">
    <citation type="submission" date="2021-03" db="EMBL/GenBank/DDBJ databases">
        <authorList>
            <person name="Tagirdzhanova G."/>
        </authorList>
    </citation>
    <scope>NUCLEOTIDE SEQUENCE</scope>
</reference>
<name>A0A8H3IBY9_9LECA</name>
<feature type="region of interest" description="Disordered" evidence="1">
    <location>
        <begin position="1"/>
        <end position="132"/>
    </location>
</feature>
<feature type="compositionally biased region" description="Polar residues" evidence="1">
    <location>
        <begin position="45"/>
        <end position="56"/>
    </location>
</feature>
<dbReference type="OrthoDB" id="5339332at2759"/>